<feature type="compositionally biased region" description="Basic residues" evidence="3">
    <location>
        <begin position="848"/>
        <end position="859"/>
    </location>
</feature>
<feature type="region of interest" description="Disordered" evidence="3">
    <location>
        <begin position="824"/>
        <end position="892"/>
    </location>
</feature>
<evidence type="ECO:0000313" key="4">
    <source>
        <dbReference type="EMBL" id="KAG9322689.1"/>
    </source>
</evidence>
<protein>
    <submittedName>
        <fullName evidence="4">Uncharacterized protein</fullName>
    </submittedName>
</protein>
<reference evidence="4" key="1">
    <citation type="submission" date="2021-07" db="EMBL/GenBank/DDBJ databases">
        <title>Draft genome of Mortierella alpina, strain LL118, isolated from an aspen leaf litter sample.</title>
        <authorList>
            <person name="Yang S."/>
            <person name="Vinatzer B.A."/>
        </authorList>
    </citation>
    <scope>NUCLEOTIDE SEQUENCE</scope>
    <source>
        <strain evidence="4">LL118</strain>
    </source>
</reference>
<feature type="region of interest" description="Disordered" evidence="3">
    <location>
        <begin position="753"/>
        <end position="792"/>
    </location>
</feature>
<dbReference type="Proteomes" id="UP000717515">
    <property type="component" value="Unassembled WGS sequence"/>
</dbReference>
<keyword evidence="2" id="KW-0677">Repeat</keyword>
<sequence length="1102" mass="121551">MRHLDNFQSLTGTLMLETDDIIGASQEGTILSKFKRVPKSKVPYVKPENPLDFNPSYVYSLARQYPDNYWKHHAESKSGMINKISEDHPLQLVDCNLHDQAPITGMVLSPDGTMLVTFCNLGSARVWSLEDYSLLTTLRDGKEEHIDEFYVGAFVPDQTKILIGGKLKDRNNWSEADEDNNILPCPLKLFDILSGEVVSRLDGHAEELLCVKKVHFKGENYFLSGSQDGYLNKWHMGADWTTLNSMVQMEDGITCMAFTVSFVPNTGNKYFLAAADENLRLYDFENAALLQTFENMYSSYCDCGKFIQPVDFPMPPPVPEESQTETPEELTESSIKKGKMKAEAPVAVAKPQQFAYFISRGVELLDSEERMIAKDYNSCTLHKLIYPDTKGGKWYLSEVKRFQDEEYFSNAWLIKISSNGRYLMAPTCTGEVFIYNLKTGQVTGVLKDHEDVEVRDVIFHPTRPLLFTSADGKCYLVYGQVKVYTYKNQEDLRKALKDSAETERNTSEAAALMSVATDLSAVSVKDDDEKAEEIVEIDEDLTEWILSSLLFSGKKAGDLDRAHQISSTASLKAERSNGMTSKSNRHSYSCEGLQMPDPPPSPILNGLPPAVPPKMNCDPACNSRPRAITSASKELDLTEIRRVPSCQVLSEDAALPFDNALLSFSTEIVAAMLSPPRSLPSMDPRQQTSHPVLALEGLSAQVLSCHPLLTSSEHTASKVLITRDPVLSVESEHPPGLVRSVETRSIGGDIATHFEDASSASKETGAQATSDTELPPKAVPAQPCDVAPSPTELVLETPTPLSALRPSSLIGELPCVENSRSPLATTSFAPSADPLLSQNNFSSDHSPSRTRTRQSKHSSKLQQPSERLKPHLPSQHSWQGPLTSRHAGRNVSQKIKRVDCTFKPVAVERARQTKIARTKKGDHGKKVEDTSPSRGREEDHGGAEFTSGGGGKMARPDMPVNSSEGDTKDTTSNTLLLAETRVNADMTAKESGWTLSDDSNSWHSEESQRNAPPSSSSSRSSTENLKEGAVSEPLSATETFTAMFVSEERSMGYTSHHFALFLQQLYGILEPSELDLVDLLPVLRIAYLYGVPGLIAVLADRI</sequence>
<dbReference type="SMART" id="SM00320">
    <property type="entry name" value="WD40"/>
    <property type="match status" value="4"/>
</dbReference>
<evidence type="ECO:0000256" key="3">
    <source>
        <dbReference type="SAM" id="MobiDB-lite"/>
    </source>
</evidence>
<feature type="compositionally biased region" description="Polar residues" evidence="3">
    <location>
        <begin position="836"/>
        <end position="845"/>
    </location>
</feature>
<dbReference type="PANTHER" id="PTHR19848">
    <property type="entry name" value="WD40 REPEAT PROTEIN"/>
    <property type="match status" value="1"/>
</dbReference>
<dbReference type="Pfam" id="PF00400">
    <property type="entry name" value="WD40"/>
    <property type="match status" value="2"/>
</dbReference>
<proteinExistence type="predicted"/>
<evidence type="ECO:0000256" key="2">
    <source>
        <dbReference type="ARBA" id="ARBA00022737"/>
    </source>
</evidence>
<evidence type="ECO:0000256" key="1">
    <source>
        <dbReference type="ARBA" id="ARBA00022574"/>
    </source>
</evidence>
<dbReference type="Gene3D" id="2.130.10.10">
    <property type="entry name" value="YVTN repeat-like/Quinoprotein amine dehydrogenase"/>
    <property type="match status" value="2"/>
</dbReference>
<dbReference type="PANTHER" id="PTHR19848:SF8">
    <property type="entry name" value="F-BOX AND WD REPEAT DOMAIN CONTAINING 7"/>
    <property type="match status" value="1"/>
</dbReference>
<accession>A0A9P8CXT0</accession>
<comment type="caution">
    <text evidence="4">The sequence shown here is derived from an EMBL/GenBank/DDBJ whole genome shotgun (WGS) entry which is preliminary data.</text>
</comment>
<feature type="compositionally biased region" description="Basic and acidic residues" evidence="3">
    <location>
        <begin position="919"/>
        <end position="942"/>
    </location>
</feature>
<name>A0A9P8CXT0_MORAP</name>
<feature type="compositionally biased region" description="Polar residues" evidence="3">
    <location>
        <begin position="960"/>
        <end position="973"/>
    </location>
</feature>
<feature type="region of interest" description="Disordered" evidence="3">
    <location>
        <begin position="912"/>
        <end position="973"/>
    </location>
</feature>
<gene>
    <name evidence="4" type="ORF">KVV02_008266</name>
</gene>
<feature type="compositionally biased region" description="Polar residues" evidence="3">
    <location>
        <begin position="993"/>
        <end position="1002"/>
    </location>
</feature>
<dbReference type="InterPro" id="IPR036322">
    <property type="entry name" value="WD40_repeat_dom_sf"/>
</dbReference>
<dbReference type="InterPro" id="IPR015943">
    <property type="entry name" value="WD40/YVTN_repeat-like_dom_sf"/>
</dbReference>
<keyword evidence="1" id="KW-0853">WD repeat</keyword>
<dbReference type="EMBL" id="JAIFTL010000134">
    <property type="protein sequence ID" value="KAG9322689.1"/>
    <property type="molecule type" value="Genomic_DNA"/>
</dbReference>
<feature type="region of interest" description="Disordered" evidence="3">
    <location>
        <begin position="991"/>
        <end position="1032"/>
    </location>
</feature>
<dbReference type="SUPFAM" id="SSF50978">
    <property type="entry name" value="WD40 repeat-like"/>
    <property type="match status" value="1"/>
</dbReference>
<feature type="compositionally biased region" description="Polar residues" evidence="3">
    <location>
        <begin position="758"/>
        <end position="772"/>
    </location>
</feature>
<organism evidence="4 5">
    <name type="scientific">Mortierella alpina</name>
    <name type="common">Oleaginous fungus</name>
    <name type="synonym">Mortierella renispora</name>
    <dbReference type="NCBI Taxonomy" id="64518"/>
    <lineage>
        <taxon>Eukaryota</taxon>
        <taxon>Fungi</taxon>
        <taxon>Fungi incertae sedis</taxon>
        <taxon>Mucoromycota</taxon>
        <taxon>Mortierellomycotina</taxon>
        <taxon>Mortierellomycetes</taxon>
        <taxon>Mortierellales</taxon>
        <taxon>Mortierellaceae</taxon>
        <taxon>Mortierella</taxon>
    </lineage>
</organism>
<feature type="region of interest" description="Disordered" evidence="3">
    <location>
        <begin position="570"/>
        <end position="589"/>
    </location>
</feature>
<evidence type="ECO:0000313" key="5">
    <source>
        <dbReference type="Proteomes" id="UP000717515"/>
    </source>
</evidence>
<dbReference type="InterPro" id="IPR001680">
    <property type="entry name" value="WD40_rpt"/>
</dbReference>
<dbReference type="AlphaFoldDB" id="A0A9P8CXT0"/>